<dbReference type="SUPFAM" id="SSF51126">
    <property type="entry name" value="Pectin lyase-like"/>
    <property type="match status" value="1"/>
</dbReference>
<feature type="domain" description="Calx-beta" evidence="6">
    <location>
        <begin position="902"/>
        <end position="1001"/>
    </location>
</feature>
<evidence type="ECO:0000256" key="4">
    <source>
        <dbReference type="ARBA" id="ARBA00023065"/>
    </source>
</evidence>
<accession>A0AAE9ZWI1</accession>
<dbReference type="KEGG" id="slom:PXH66_20450"/>
<evidence type="ECO:0000313" key="8">
    <source>
        <dbReference type="Proteomes" id="UP001218638"/>
    </source>
</evidence>
<evidence type="ECO:0000256" key="5">
    <source>
        <dbReference type="SAM" id="SignalP"/>
    </source>
</evidence>
<dbReference type="GO" id="GO:0016020">
    <property type="term" value="C:membrane"/>
    <property type="evidence" value="ECO:0007669"/>
    <property type="project" value="InterPro"/>
</dbReference>
<feature type="signal peptide" evidence="5">
    <location>
        <begin position="1"/>
        <end position="27"/>
    </location>
</feature>
<evidence type="ECO:0000256" key="1">
    <source>
        <dbReference type="ARBA" id="ARBA00022729"/>
    </source>
</evidence>
<dbReference type="AlphaFoldDB" id="A0AAE9ZWI1"/>
<keyword evidence="2" id="KW-0677">Repeat</keyword>
<evidence type="ECO:0000256" key="3">
    <source>
        <dbReference type="ARBA" id="ARBA00022837"/>
    </source>
</evidence>
<keyword evidence="1 5" id="KW-0732">Signal</keyword>
<feature type="chain" id="PRO_5042175879" evidence="5">
    <location>
        <begin position="28"/>
        <end position="1136"/>
    </location>
</feature>
<feature type="domain" description="Calx-beta" evidence="6">
    <location>
        <begin position="786"/>
        <end position="889"/>
    </location>
</feature>
<dbReference type="InterPro" id="IPR051171">
    <property type="entry name" value="CaCA"/>
</dbReference>
<sequence>MNIPFQSLYRALLCACGIFCSALSVSAATYYLTPAGSGSQNGSSWSNAYALGQLQTTINALAAGDTLNLGSGTYNSTAVIDIKGAGSSGNLRTITGVDTGGGLPLFQGNYDVNVSGSSSKICFRFPGSQTASYWLIKDIKFTSYSWVVSMPLSGSTYTLRSNITFENLDADGIEELFQIRNATQILIKDCDAIRYCKKAFRYDDYTSFLTIQNCTADATGGDDDFPTRAIPAGFCGMNTPGDAPIIHDIALIDCTARNNRYQPQSSYWNGDGFSTEAGTYNVTYTRCKSFDNHDGGFDDKADDVTYDGCISIGNQKGFRYWGDNGNYVNCLAAYNQQYGGTGNSDGLWVGKQSSRSHSAYVHVSLSTFHNNAEWALESYEGGQITATDCIVSVDGDWTNAYLVSSGPITLSGTAQWRTSSSLGPDPQYVAPSRTWTGSPADAFNSELYEDAKGYFGQGGAPTGPVVSVTATDGSAAEPSNNGTFTLTASPAPEAPLTVNLTLAGTATNGTDYSTIASTVTIGTSGTATIDVAVIDDSVSEVSETVLLSVASGTGYSVGSPSGATVTIADNEPPPPPNVTIVATDSSAGEPSNNGTFTLTASPAPTSAITVNLSVAGTATNGTDYSTIGSSVTIGTSGTATVGVAVIDDAATEGSETVILTVGSGTGYTVGSPATATVTISASDTPPSVNISTSSSSAAEGGGSGRFAITAIPSPASPISVTLTITGTAINGTDYTTIPTSVTLYPGPGTAEVDIDAIDDALFEGTETVVLTVASGSGYAVGSPSSATVTINDNDSGGGGGSTPVVTISATDSSAGEPSNNGTFTLTASPAPSSPITVNLGLAGTATNGSDYSTIASTVTIGTGGTATVNVAVTDDAAVEGSETVVLAVNSGSGYTIGGANSATVTIADDDTSGTPVVTISATDSSAGEPSNNGTFTLTASPAPSSSITVNLSLAGTATNGADYSTIASTVTIGTGGTATVTVAVINDSSVEGTETVVLTVNSGSGYDVGGADNATVNIADDDSGSLPQINISTSSSSASEGGGTGRFAITAMPSPSSAITVNLSIAGTATNGVDYDTVATTVTINPGLGTAEIDIDAIDDSVTEGTESVVLTIAAGSGYTVSSQHTATVTINDNDS</sequence>
<dbReference type="Pfam" id="PF03160">
    <property type="entry name" value="Calx-beta"/>
    <property type="match status" value="6"/>
</dbReference>
<dbReference type="Gene3D" id="2.160.20.10">
    <property type="entry name" value="Single-stranded right-handed beta-helix, Pectin lyase-like"/>
    <property type="match status" value="1"/>
</dbReference>
<protein>
    <submittedName>
        <fullName evidence="7">Calx-beta domain-containing protein</fullName>
    </submittedName>
</protein>
<gene>
    <name evidence="7" type="ORF">PXH66_20450</name>
</gene>
<proteinExistence type="predicted"/>
<dbReference type="PANTHER" id="PTHR11878">
    <property type="entry name" value="SODIUM/CALCIUM EXCHANGER"/>
    <property type="match status" value="1"/>
</dbReference>
<reference evidence="7" key="1">
    <citation type="submission" date="2023-03" db="EMBL/GenBank/DDBJ databases">
        <title>Lomoglobus Profundus gen. nov., sp. nov., a novel member of the phylum Verrucomicrobia, isolated from deep-marine sediment of South China Sea.</title>
        <authorList>
            <person name="Ahmad T."/>
            <person name="Ishaq S.E."/>
            <person name="Wang F."/>
        </authorList>
    </citation>
    <scope>NUCLEOTIDE SEQUENCE</scope>
    <source>
        <strain evidence="7">LMO-M01</strain>
    </source>
</reference>
<keyword evidence="3" id="KW-0106">Calcium</keyword>
<feature type="domain" description="Calx-beta" evidence="6">
    <location>
        <begin position="1014"/>
        <end position="1114"/>
    </location>
</feature>
<dbReference type="RefSeq" id="WP_330930007.1">
    <property type="nucleotide sequence ID" value="NZ_CP119075.1"/>
</dbReference>
<dbReference type="InterPro" id="IPR003644">
    <property type="entry name" value="Calx_beta"/>
</dbReference>
<keyword evidence="4" id="KW-0813">Transport</keyword>
<dbReference type="Gene3D" id="2.60.40.2030">
    <property type="match status" value="6"/>
</dbReference>
<organism evidence="7 8">
    <name type="scientific">Synoicihabitans lomoniglobus</name>
    <dbReference type="NCBI Taxonomy" id="2909285"/>
    <lineage>
        <taxon>Bacteria</taxon>
        <taxon>Pseudomonadati</taxon>
        <taxon>Verrucomicrobiota</taxon>
        <taxon>Opitutia</taxon>
        <taxon>Opitutales</taxon>
        <taxon>Opitutaceae</taxon>
        <taxon>Synoicihabitans</taxon>
    </lineage>
</organism>
<dbReference type="GO" id="GO:0030001">
    <property type="term" value="P:metal ion transport"/>
    <property type="evidence" value="ECO:0007669"/>
    <property type="project" value="TreeGrafter"/>
</dbReference>
<dbReference type="GO" id="GO:0007154">
    <property type="term" value="P:cell communication"/>
    <property type="evidence" value="ECO:0007669"/>
    <property type="project" value="InterPro"/>
</dbReference>
<dbReference type="InterPro" id="IPR038081">
    <property type="entry name" value="CalX-like_sf"/>
</dbReference>
<evidence type="ECO:0000259" key="6">
    <source>
        <dbReference type="SMART" id="SM00237"/>
    </source>
</evidence>
<dbReference type="SMART" id="SM00237">
    <property type="entry name" value="Calx_beta"/>
    <property type="match status" value="4"/>
</dbReference>
<evidence type="ECO:0000256" key="2">
    <source>
        <dbReference type="ARBA" id="ARBA00022737"/>
    </source>
</evidence>
<dbReference type="EMBL" id="CP119075">
    <property type="protein sequence ID" value="WED64721.1"/>
    <property type="molecule type" value="Genomic_DNA"/>
</dbReference>
<dbReference type="SUPFAM" id="SSF141072">
    <property type="entry name" value="CalX-like"/>
    <property type="match status" value="6"/>
</dbReference>
<keyword evidence="8" id="KW-1185">Reference proteome</keyword>
<evidence type="ECO:0000313" key="7">
    <source>
        <dbReference type="EMBL" id="WED64721.1"/>
    </source>
</evidence>
<dbReference type="InterPro" id="IPR011050">
    <property type="entry name" value="Pectin_lyase_fold/virulence"/>
</dbReference>
<dbReference type="InterPro" id="IPR012334">
    <property type="entry name" value="Pectin_lyas_fold"/>
</dbReference>
<keyword evidence="4" id="KW-0406">Ion transport</keyword>
<dbReference type="PANTHER" id="PTHR11878:SF65">
    <property type="entry name" value="NA_CA-EXCHANGE PROTEIN, ISOFORM G"/>
    <property type="match status" value="1"/>
</dbReference>
<name>A0AAE9ZWI1_9BACT</name>
<dbReference type="Proteomes" id="UP001218638">
    <property type="component" value="Chromosome"/>
</dbReference>
<feature type="domain" description="Calx-beta" evidence="6">
    <location>
        <begin position="675"/>
        <end position="773"/>
    </location>
</feature>